<dbReference type="GO" id="GO:0008270">
    <property type="term" value="F:zinc ion binding"/>
    <property type="evidence" value="ECO:0007669"/>
    <property type="project" value="UniProtKB-KW"/>
</dbReference>
<dbReference type="Gene3D" id="4.10.60.10">
    <property type="entry name" value="Zinc finger, CCHC-type"/>
    <property type="match status" value="1"/>
</dbReference>
<protein>
    <recommendedName>
        <fullName evidence="4">CCHC-type domain-containing protein</fullName>
    </recommendedName>
</protein>
<feature type="coiled-coil region" evidence="2">
    <location>
        <begin position="203"/>
        <end position="244"/>
    </location>
</feature>
<feature type="domain" description="CCHC-type" evidence="4">
    <location>
        <begin position="564"/>
        <end position="579"/>
    </location>
</feature>
<evidence type="ECO:0000256" key="1">
    <source>
        <dbReference type="PROSITE-ProRule" id="PRU00047"/>
    </source>
</evidence>
<evidence type="ECO:0000259" key="4">
    <source>
        <dbReference type="PROSITE" id="PS50158"/>
    </source>
</evidence>
<feature type="compositionally biased region" description="Basic and acidic residues" evidence="3">
    <location>
        <begin position="684"/>
        <end position="699"/>
    </location>
</feature>
<dbReference type="OrthoDB" id="696537at2759"/>
<keyword evidence="1" id="KW-0862">Zinc</keyword>
<comment type="caution">
    <text evidence="5">The sequence shown here is derived from an EMBL/GenBank/DDBJ whole genome shotgun (WGS) entry which is preliminary data.</text>
</comment>
<dbReference type="Pfam" id="PF00098">
    <property type="entry name" value="zf-CCHC"/>
    <property type="match status" value="1"/>
</dbReference>
<dbReference type="InterPro" id="IPR001878">
    <property type="entry name" value="Znf_CCHC"/>
</dbReference>
<dbReference type="GO" id="GO:0003676">
    <property type="term" value="F:nucleic acid binding"/>
    <property type="evidence" value="ECO:0007669"/>
    <property type="project" value="InterPro"/>
</dbReference>
<dbReference type="SMART" id="SM00343">
    <property type="entry name" value="ZnF_C2HC"/>
    <property type="match status" value="3"/>
</dbReference>
<keyword evidence="1" id="KW-0863">Zinc-finger</keyword>
<feature type="region of interest" description="Disordered" evidence="3">
    <location>
        <begin position="109"/>
        <end position="162"/>
    </location>
</feature>
<name>A0A5J9SYG4_9POAL</name>
<evidence type="ECO:0000313" key="6">
    <source>
        <dbReference type="Proteomes" id="UP000324897"/>
    </source>
</evidence>
<dbReference type="InterPro" id="IPR036875">
    <property type="entry name" value="Znf_CCHC_sf"/>
</dbReference>
<keyword evidence="6" id="KW-1185">Reference proteome</keyword>
<feature type="compositionally biased region" description="Acidic residues" evidence="3">
    <location>
        <begin position="776"/>
        <end position="793"/>
    </location>
</feature>
<gene>
    <name evidence="5" type="ORF">EJB05_50402</name>
</gene>
<dbReference type="Proteomes" id="UP000324897">
    <property type="component" value="Unassembled WGS sequence"/>
</dbReference>
<evidence type="ECO:0000313" key="5">
    <source>
        <dbReference type="EMBL" id="TVU04037.1"/>
    </source>
</evidence>
<feature type="non-terminal residue" evidence="5">
    <location>
        <position position="1"/>
    </location>
</feature>
<reference evidence="5 6" key="1">
    <citation type="journal article" date="2019" name="Sci. Rep.">
        <title>A high-quality genome of Eragrostis curvula grass provides insights into Poaceae evolution and supports new strategies to enhance forage quality.</title>
        <authorList>
            <person name="Carballo J."/>
            <person name="Santos B.A.C.M."/>
            <person name="Zappacosta D."/>
            <person name="Garbus I."/>
            <person name="Selva J.P."/>
            <person name="Gallo C.A."/>
            <person name="Diaz A."/>
            <person name="Albertini E."/>
            <person name="Caccamo M."/>
            <person name="Echenique V."/>
        </authorList>
    </citation>
    <scope>NUCLEOTIDE SEQUENCE [LARGE SCALE GENOMIC DNA]</scope>
    <source>
        <strain evidence="6">cv. Victoria</strain>
        <tissue evidence="5">Leaf</tissue>
    </source>
</reference>
<feature type="region of interest" description="Disordered" evidence="3">
    <location>
        <begin position="684"/>
        <end position="809"/>
    </location>
</feature>
<accession>A0A5J9SYG4</accession>
<keyword evidence="1" id="KW-0479">Metal-binding</keyword>
<feature type="compositionally biased region" description="Acidic residues" evidence="3">
    <location>
        <begin position="723"/>
        <end position="742"/>
    </location>
</feature>
<feature type="compositionally biased region" description="Basic and acidic residues" evidence="3">
    <location>
        <begin position="140"/>
        <end position="153"/>
    </location>
</feature>
<feature type="compositionally biased region" description="Low complexity" evidence="3">
    <location>
        <begin position="750"/>
        <end position="761"/>
    </location>
</feature>
<dbReference type="EMBL" id="RWGY01000110">
    <property type="protein sequence ID" value="TVU04037.1"/>
    <property type="molecule type" value="Genomic_DNA"/>
</dbReference>
<dbReference type="Gramene" id="TVU04037">
    <property type="protein sequence ID" value="TVU04037"/>
    <property type="gene ID" value="EJB05_50402"/>
</dbReference>
<dbReference type="SUPFAM" id="SSF57756">
    <property type="entry name" value="Retrovirus zinc finger-like domains"/>
    <property type="match status" value="1"/>
</dbReference>
<organism evidence="5 6">
    <name type="scientific">Eragrostis curvula</name>
    <name type="common">weeping love grass</name>
    <dbReference type="NCBI Taxonomy" id="38414"/>
    <lineage>
        <taxon>Eukaryota</taxon>
        <taxon>Viridiplantae</taxon>
        <taxon>Streptophyta</taxon>
        <taxon>Embryophyta</taxon>
        <taxon>Tracheophyta</taxon>
        <taxon>Spermatophyta</taxon>
        <taxon>Magnoliopsida</taxon>
        <taxon>Liliopsida</taxon>
        <taxon>Poales</taxon>
        <taxon>Poaceae</taxon>
        <taxon>PACMAD clade</taxon>
        <taxon>Chloridoideae</taxon>
        <taxon>Eragrostideae</taxon>
        <taxon>Eragrostidinae</taxon>
        <taxon>Eragrostis</taxon>
    </lineage>
</organism>
<sequence>MSPQIWWIVDIGFSHALDYYHLTKGQEKCLYLEAHAYNALSSALSAGVEDVIFKKVGFLETAHLLWMALKETYGSTEDILLSSESEPEISTSSTSFNVQEVKQSSCEAKNVQSVSPGKPEVPVSQTGSSGFGRTETSPTRNEENDWCRFRPSEESVSSSDSEGKHFMCLMAKGKKKPIKKDESESEDDDLEFNKLSKKDMYKIMNLMKKIEEQELQLEKQEEFLIEKMEELEALSENHEKLHNLHISLTNDYDNLKKDYACATNSSLCVASLQQENCNLKAQLGVLTSKQVTLQKNHEELLCSHENLVEAHALLEISHEVVLTMVKSYQPHTCNCTSTQMSIDLPCANICCSQVKPSCDEHIIVETCDDFIASENDNLVREVEKLKNELRVLRGKGHVQPSQDNRDDMVKKLEKGSTVTCTKSSSKKLKKIHDKSDKQMFKEKAQVMYLECSSIGHFASKCPSKKIDQTSLSRRQRRLSQRKCFGCMEGHKIASCPKKGKGVLTSQNQMFRFDKPEVPVSAEKPQVIERCGKGFVSAYNRYTGKCGSTRRQIKDKEKRIKYRICYTCRTKGHIGKDCPKAQVSIPKLVNIDSLTMKATNDPCANMVICSPSGSSKLIWVPKSCLTNIEGPNKENRKFRFGKPDVPVSPGKSEEVIKRFELVRICCGLQWLDMVVSVRVLGSMADDGREKRKKARHDDPTPRVGRKQTAARTKNLPRGTMEIADVVEEEVEESSSDDMEEDEYIPSPQHQTSGHSKGKSAAGIGSGSGTAGEINSESSEEDEEDEEEEIFDVEEPVPAGNLNYGAAKFDTPANPHWRAKVSYKGKSDAVREMRAVDPRQLQKEASDYRFHTYFQQDFYENDDSPPMESFEERISGYQQQNLGSPLQDMEMKEKKMMEMVKTMNEPSCKFLYSFLVLDDKGGEKY</sequence>
<dbReference type="AlphaFoldDB" id="A0A5J9SYG4"/>
<evidence type="ECO:0000256" key="3">
    <source>
        <dbReference type="SAM" id="MobiDB-lite"/>
    </source>
</evidence>
<evidence type="ECO:0000256" key="2">
    <source>
        <dbReference type="SAM" id="Coils"/>
    </source>
</evidence>
<dbReference type="PROSITE" id="PS50158">
    <property type="entry name" value="ZF_CCHC"/>
    <property type="match status" value="1"/>
</dbReference>
<keyword evidence="2" id="KW-0175">Coiled coil</keyword>
<proteinExistence type="predicted"/>